<organism evidence="2 3">
    <name type="scientific">Protopolystoma xenopodis</name>
    <dbReference type="NCBI Taxonomy" id="117903"/>
    <lineage>
        <taxon>Eukaryota</taxon>
        <taxon>Metazoa</taxon>
        <taxon>Spiralia</taxon>
        <taxon>Lophotrochozoa</taxon>
        <taxon>Platyhelminthes</taxon>
        <taxon>Monogenea</taxon>
        <taxon>Polyopisthocotylea</taxon>
        <taxon>Polystomatidea</taxon>
        <taxon>Polystomatidae</taxon>
        <taxon>Protopolystoma</taxon>
    </lineage>
</organism>
<dbReference type="AlphaFoldDB" id="A0A448WTC0"/>
<accession>A0A448WTC0</accession>
<dbReference type="EMBL" id="CAAALY010042270">
    <property type="protein sequence ID" value="VEL19589.1"/>
    <property type="molecule type" value="Genomic_DNA"/>
</dbReference>
<dbReference type="Proteomes" id="UP000784294">
    <property type="component" value="Unassembled WGS sequence"/>
</dbReference>
<protein>
    <submittedName>
        <fullName evidence="2">Uncharacterized protein</fullName>
    </submittedName>
</protein>
<gene>
    <name evidence="2" type="ORF">PXEA_LOCUS13029</name>
</gene>
<feature type="compositionally biased region" description="Low complexity" evidence="1">
    <location>
        <begin position="351"/>
        <end position="364"/>
    </location>
</feature>
<comment type="caution">
    <text evidence="2">The sequence shown here is derived from an EMBL/GenBank/DDBJ whole genome shotgun (WGS) entry which is preliminary data.</text>
</comment>
<evidence type="ECO:0000256" key="1">
    <source>
        <dbReference type="SAM" id="MobiDB-lite"/>
    </source>
</evidence>
<sequence>MFLSPVYSMHISSSVEELSRLSFFKITDDQSADGDEDEDEMPVRQAPSRARVIVNPNVDDIFDLPMPVPLTEQHYSPKEVSLETIVLATFEIRSPCLNEVIESTASSPAFKSNMKYDVRISAEKDNRTEDSSISEIAGPLDEAYQPGTPISEAMPVNTTTPDSEIEFQNMEAFRRHLKARIKAAKRGEQARRNCQISQPVRNHTFKGIHNRILKSDSSRILRPMLSHTGKSTSLQSTKRKNVTETDGISKDSSLTCCVGRKPPQEISQNVKKKYKENCHVYKSEDIGTGLSTSFCCPYSGRKSWLGNSESSSYNGAQKADLDCLPHNSVVQKTVQNSRDARDSFKLAGADTNKGSSTISGNSNSSKERSAAKRERKATKTLAIVLGRLKLIAPILTTLNLYSV</sequence>
<evidence type="ECO:0000313" key="2">
    <source>
        <dbReference type="EMBL" id="VEL19589.1"/>
    </source>
</evidence>
<keyword evidence="3" id="KW-1185">Reference proteome</keyword>
<feature type="region of interest" description="Disordered" evidence="1">
    <location>
        <begin position="334"/>
        <end position="373"/>
    </location>
</feature>
<proteinExistence type="predicted"/>
<reference evidence="2" key="1">
    <citation type="submission" date="2018-11" db="EMBL/GenBank/DDBJ databases">
        <authorList>
            <consortium name="Pathogen Informatics"/>
        </authorList>
    </citation>
    <scope>NUCLEOTIDE SEQUENCE</scope>
</reference>
<name>A0A448WTC0_9PLAT</name>
<evidence type="ECO:0000313" key="3">
    <source>
        <dbReference type="Proteomes" id="UP000784294"/>
    </source>
</evidence>
<feature type="region of interest" description="Disordered" evidence="1">
    <location>
        <begin position="225"/>
        <end position="251"/>
    </location>
</feature>